<gene>
    <name evidence="1" type="ORF">X777_04288</name>
</gene>
<dbReference type="EMBL" id="KK107195">
    <property type="protein sequence ID" value="EZA55646.1"/>
    <property type="molecule type" value="Genomic_DNA"/>
</dbReference>
<evidence type="ECO:0008006" key="3">
    <source>
        <dbReference type="Google" id="ProtNLM"/>
    </source>
</evidence>
<dbReference type="InterPro" id="IPR043502">
    <property type="entry name" value="DNA/RNA_pol_sf"/>
</dbReference>
<evidence type="ECO:0000313" key="2">
    <source>
        <dbReference type="Proteomes" id="UP000053097"/>
    </source>
</evidence>
<reference evidence="1 2" key="1">
    <citation type="journal article" date="2014" name="Curr. Biol.">
        <title>The genome of the clonal raider ant Cerapachys biroi.</title>
        <authorList>
            <person name="Oxley P.R."/>
            <person name="Ji L."/>
            <person name="Fetter-Pruneda I."/>
            <person name="McKenzie S.K."/>
            <person name="Li C."/>
            <person name="Hu H."/>
            <person name="Zhang G."/>
            <person name="Kronauer D.J."/>
        </authorList>
    </citation>
    <scope>NUCLEOTIDE SEQUENCE [LARGE SCALE GENOMIC DNA]</scope>
</reference>
<dbReference type="AlphaFoldDB" id="A0A026WJ29"/>
<dbReference type="PANTHER" id="PTHR15503">
    <property type="entry name" value="LDOC1 RELATED"/>
    <property type="match status" value="1"/>
</dbReference>
<name>A0A026WJ29_OOCBI</name>
<proteinExistence type="predicted"/>
<dbReference type="Proteomes" id="UP000053097">
    <property type="component" value="Unassembled WGS sequence"/>
</dbReference>
<accession>A0A026WJ29</accession>
<dbReference type="GO" id="GO:0071897">
    <property type="term" value="P:DNA biosynthetic process"/>
    <property type="evidence" value="ECO:0007669"/>
    <property type="project" value="UniProtKB-ARBA"/>
</dbReference>
<sequence>MFIAFKHEQPLSSRPRRLLFADKEALPGILDDLLEREIIRASCCSPYASPIVLAKKKNGDYRLCVDYRELNNITYAIIFQLG</sequence>
<dbReference type="PANTHER" id="PTHR15503:SF22">
    <property type="entry name" value="TRANSPOSON TY3-I GAG POLYPROTEIN"/>
    <property type="match status" value="1"/>
</dbReference>
<dbReference type="Gene3D" id="3.10.10.10">
    <property type="entry name" value="HIV Type 1 Reverse Transcriptase, subunit A, domain 1"/>
    <property type="match status" value="1"/>
</dbReference>
<keyword evidence="2" id="KW-1185">Reference proteome</keyword>
<protein>
    <recommendedName>
        <fullName evidence="3">Transposon Ty3-I Gag-Pol polyprotein</fullName>
    </recommendedName>
</protein>
<dbReference type="OrthoDB" id="7555371at2759"/>
<evidence type="ECO:0000313" key="1">
    <source>
        <dbReference type="EMBL" id="EZA55646.1"/>
    </source>
</evidence>
<dbReference type="SUPFAM" id="SSF56672">
    <property type="entry name" value="DNA/RNA polymerases"/>
    <property type="match status" value="1"/>
</dbReference>
<dbReference type="InterPro" id="IPR032567">
    <property type="entry name" value="RTL1-rel"/>
</dbReference>
<organism evidence="1 2">
    <name type="scientific">Ooceraea biroi</name>
    <name type="common">Clonal raider ant</name>
    <name type="synonym">Cerapachys biroi</name>
    <dbReference type="NCBI Taxonomy" id="2015173"/>
    <lineage>
        <taxon>Eukaryota</taxon>
        <taxon>Metazoa</taxon>
        <taxon>Ecdysozoa</taxon>
        <taxon>Arthropoda</taxon>
        <taxon>Hexapoda</taxon>
        <taxon>Insecta</taxon>
        <taxon>Pterygota</taxon>
        <taxon>Neoptera</taxon>
        <taxon>Endopterygota</taxon>
        <taxon>Hymenoptera</taxon>
        <taxon>Apocrita</taxon>
        <taxon>Aculeata</taxon>
        <taxon>Formicoidea</taxon>
        <taxon>Formicidae</taxon>
        <taxon>Dorylinae</taxon>
        <taxon>Ooceraea</taxon>
    </lineage>
</organism>